<dbReference type="Gene3D" id="3.40.50.1820">
    <property type="entry name" value="alpha/beta hydrolase"/>
    <property type="match status" value="1"/>
</dbReference>
<evidence type="ECO:0000313" key="5">
    <source>
        <dbReference type="EMBL" id="MDH2390582.1"/>
    </source>
</evidence>
<dbReference type="Pfam" id="PF00550">
    <property type="entry name" value="PP-binding"/>
    <property type="match status" value="1"/>
</dbReference>
<dbReference type="InterPro" id="IPR025110">
    <property type="entry name" value="AMP-bd_C"/>
</dbReference>
<dbReference type="Pfam" id="PF00668">
    <property type="entry name" value="Condensation"/>
    <property type="match status" value="1"/>
</dbReference>
<gene>
    <name evidence="5" type="ORF">QCN29_17645</name>
</gene>
<dbReference type="Gene3D" id="3.30.559.10">
    <property type="entry name" value="Chloramphenicol acetyltransferase-like domain"/>
    <property type="match status" value="1"/>
</dbReference>
<dbReference type="InterPro" id="IPR001242">
    <property type="entry name" value="Condensation_dom"/>
</dbReference>
<name>A0ABT6HPD6_9ACTN</name>
<sequence>MQNTVELSPLPTIMRPVWTASRLTQDLPVYTESEGFRLTGPLDKSALLRALDTLYARHPLLRTVVTTDEEDRPLVRVLPPSAFPRVELDLREHPREQALRLGEQAVAEAARRTFDVSDAPLAMAHLIHCAEEEWLFVLVLHHLVCDGDSFRVLFEELSALYTGAPLPAAHPDPLGALRSVRDEVDETQVRADLDYWQGRLGGITDRSPFPSDRVAGPLAGHLGARCRVPLDDDWYDRMRAAAAASRVSPFAVAATALSVVLSRFARSSDVLIGSTMNMRSAADANDVVGYFMKTIPLRFTVDESALSGELLRSTHATVLDAMEHTGVEFDEILGRLNRLGDGRADSEFQAALELHYEPGDLSLPGVSAVRLPIDPGTAKYDFTFHLGASRGAESYLEYRTELYDAATARALAAAFRTLLAGLCADQSSPVERLPILESADEAPPHREQTGQDPALQDLVPLPGAVRARAALHPDRPAVVLGEEALSYAGFVRRADLVGRALAAQGVGPGDVVGVAVGRSIAQTCALFGVWSAGAVCAALDPALPADRLKLMVEAAGIQFVLVDAESEVSPAFSDVHRVPVHAVADEAGGTVQAGNRAVPAPTAQPGLEDIAYLIFTSGTSGPPKPVAIRHLSLAAFGRAMGRLAFDALPEPSRVAVNAPFSFDASWQGTGLLHAGHTLYPVPDKIRANPDAMVAFLRDNAIDVLDGTPTHVGALVDAGLLDNRAHVPGTVVVGGEALPAELWRRLATADTRAFNVYGPTEFTVNATGCRIDDADARPVIGRPLAGVTAQVMDALMRQVPDGFPGELYLSGPQMSVGYIGRPDLTAERFRRAPNGTRGYATGDVVRRRSDGTLEFIGRSDDQVKLRGYRVEPAEITAVLRDAPGVADAAIVVLRPGTPTAALHAALVLSDPARDPAQVSAFAAGRLPAYMVPVSFSVVPRLPRKASGKVDVAALASLAGDGREPAPRIDGADPLQRRMASLWARLLRREAVSGGDDFFSLGGNSLLVSRLVREIKKEFGVRLPLRTVFGSRTLTAMSEALRAELSTDASPADADEAGRGLAVPLAEGAGATSDQPTLVLFHPLGGSLYPYQPLLRLLSATTTVWGIRSPSVAGTGPEPADVATLVEQYTEDVVRRIPARRLVLFGWSLGGLIALAVAAELEARGVAVDFAEVWDCGVGAEEPLGDRESLRMALRAAYGPEALQRHASLVSQVLTVAADGETLDDASLRSVQQRTRALGTEADNVALPRHFRVIRQQTELFRNWMPTSLRVPLHAVYAAPSLRDGSVARTDWQRFTSAPWTEDVVEADHYDMVRPPHINASARGLLARLPAGYPRSR</sequence>
<dbReference type="NCBIfam" id="TIGR01733">
    <property type="entry name" value="AA-adenyl-dom"/>
    <property type="match status" value="1"/>
</dbReference>
<dbReference type="InterPro" id="IPR042099">
    <property type="entry name" value="ANL_N_sf"/>
</dbReference>
<dbReference type="InterPro" id="IPR001031">
    <property type="entry name" value="Thioesterase"/>
</dbReference>
<dbReference type="Gene3D" id="3.30.559.30">
    <property type="entry name" value="Nonribosomal peptide synthetase, condensation domain"/>
    <property type="match status" value="1"/>
</dbReference>
<comment type="caution">
    <text evidence="5">The sequence shown here is derived from an EMBL/GenBank/DDBJ whole genome shotgun (WGS) entry which is preliminary data.</text>
</comment>
<dbReference type="SMART" id="SM00823">
    <property type="entry name" value="PKS_PP"/>
    <property type="match status" value="1"/>
</dbReference>
<dbReference type="RefSeq" id="WP_279929157.1">
    <property type="nucleotide sequence ID" value="NZ_JARWBG010000019.1"/>
</dbReference>
<dbReference type="Pfam" id="PF13193">
    <property type="entry name" value="AMP-binding_C"/>
    <property type="match status" value="1"/>
</dbReference>
<dbReference type="InterPro" id="IPR020806">
    <property type="entry name" value="PKS_PP-bd"/>
</dbReference>
<dbReference type="Proteomes" id="UP001223144">
    <property type="component" value="Unassembled WGS sequence"/>
</dbReference>
<keyword evidence="2" id="KW-0596">Phosphopantetheine</keyword>
<organism evidence="5 6">
    <name type="scientific">Streptomyces chengmaiensis</name>
    <dbReference type="NCBI Taxonomy" id="3040919"/>
    <lineage>
        <taxon>Bacteria</taxon>
        <taxon>Bacillati</taxon>
        <taxon>Actinomycetota</taxon>
        <taxon>Actinomycetes</taxon>
        <taxon>Kitasatosporales</taxon>
        <taxon>Streptomycetaceae</taxon>
        <taxon>Streptomyces</taxon>
    </lineage>
</organism>
<dbReference type="Gene3D" id="3.40.50.12780">
    <property type="entry name" value="N-terminal domain of ligase-like"/>
    <property type="match status" value="1"/>
</dbReference>
<dbReference type="EMBL" id="JARWBG010000019">
    <property type="protein sequence ID" value="MDH2390582.1"/>
    <property type="molecule type" value="Genomic_DNA"/>
</dbReference>
<proteinExistence type="predicted"/>
<dbReference type="PANTHER" id="PTHR45527">
    <property type="entry name" value="NONRIBOSOMAL PEPTIDE SYNTHETASE"/>
    <property type="match status" value="1"/>
</dbReference>
<dbReference type="InterPro" id="IPR036736">
    <property type="entry name" value="ACP-like_sf"/>
</dbReference>
<dbReference type="Gene3D" id="3.30.300.30">
    <property type="match status" value="1"/>
</dbReference>
<dbReference type="SUPFAM" id="SSF56801">
    <property type="entry name" value="Acetyl-CoA synthetase-like"/>
    <property type="match status" value="1"/>
</dbReference>
<keyword evidence="6" id="KW-1185">Reference proteome</keyword>
<dbReference type="InterPro" id="IPR010071">
    <property type="entry name" value="AA_adenyl_dom"/>
</dbReference>
<dbReference type="SUPFAM" id="SSF52777">
    <property type="entry name" value="CoA-dependent acyltransferases"/>
    <property type="match status" value="2"/>
</dbReference>
<accession>A0ABT6HPD6</accession>
<dbReference type="PROSITE" id="PS00455">
    <property type="entry name" value="AMP_BINDING"/>
    <property type="match status" value="1"/>
</dbReference>
<dbReference type="Gene3D" id="1.10.1200.10">
    <property type="entry name" value="ACP-like"/>
    <property type="match status" value="1"/>
</dbReference>
<dbReference type="Pfam" id="PF00501">
    <property type="entry name" value="AMP-binding"/>
    <property type="match status" value="1"/>
</dbReference>
<feature type="domain" description="Carrier" evidence="4">
    <location>
        <begin position="968"/>
        <end position="1043"/>
    </location>
</feature>
<dbReference type="InterPro" id="IPR029058">
    <property type="entry name" value="AB_hydrolase_fold"/>
</dbReference>
<keyword evidence="3" id="KW-0597">Phosphoprotein</keyword>
<dbReference type="SMART" id="SM00824">
    <property type="entry name" value="PKS_TE"/>
    <property type="match status" value="1"/>
</dbReference>
<protein>
    <submittedName>
        <fullName evidence="5">Amino acid adenylation domain-containing protein</fullName>
    </submittedName>
</protein>
<dbReference type="InterPro" id="IPR020802">
    <property type="entry name" value="TesA-like"/>
</dbReference>
<dbReference type="SUPFAM" id="SSF53474">
    <property type="entry name" value="alpha/beta-Hydrolases"/>
    <property type="match status" value="1"/>
</dbReference>
<evidence type="ECO:0000256" key="1">
    <source>
        <dbReference type="ARBA" id="ARBA00001957"/>
    </source>
</evidence>
<dbReference type="PANTHER" id="PTHR45527:SF1">
    <property type="entry name" value="FATTY ACID SYNTHASE"/>
    <property type="match status" value="1"/>
</dbReference>
<dbReference type="SUPFAM" id="SSF47336">
    <property type="entry name" value="ACP-like"/>
    <property type="match status" value="1"/>
</dbReference>
<dbReference type="InterPro" id="IPR023213">
    <property type="entry name" value="CAT-like_dom_sf"/>
</dbReference>
<dbReference type="PROSITE" id="PS50075">
    <property type="entry name" value="CARRIER"/>
    <property type="match status" value="1"/>
</dbReference>
<evidence type="ECO:0000313" key="6">
    <source>
        <dbReference type="Proteomes" id="UP001223144"/>
    </source>
</evidence>
<dbReference type="InterPro" id="IPR045851">
    <property type="entry name" value="AMP-bd_C_sf"/>
</dbReference>
<dbReference type="CDD" id="cd05930">
    <property type="entry name" value="A_NRPS"/>
    <property type="match status" value="1"/>
</dbReference>
<reference evidence="5 6" key="1">
    <citation type="submission" date="2023-04" db="EMBL/GenBank/DDBJ databases">
        <title>Streptomyces chengmaiensis sp. nov. isolated from the stem of mangrove plant in Hainan.</title>
        <authorList>
            <person name="Huang X."/>
            <person name="Zhou S."/>
            <person name="Chu X."/>
            <person name="Xie Y."/>
            <person name="Lin Y."/>
        </authorList>
    </citation>
    <scope>NUCLEOTIDE SEQUENCE [LARGE SCALE GENOMIC DNA]</scope>
    <source>
        <strain evidence="5 6">HNM0663</strain>
    </source>
</reference>
<dbReference type="InterPro" id="IPR020845">
    <property type="entry name" value="AMP-binding_CS"/>
</dbReference>
<dbReference type="InterPro" id="IPR009081">
    <property type="entry name" value="PP-bd_ACP"/>
</dbReference>
<dbReference type="Pfam" id="PF00975">
    <property type="entry name" value="Thioesterase"/>
    <property type="match status" value="1"/>
</dbReference>
<evidence type="ECO:0000256" key="2">
    <source>
        <dbReference type="ARBA" id="ARBA00022450"/>
    </source>
</evidence>
<dbReference type="InterPro" id="IPR000873">
    <property type="entry name" value="AMP-dep_synth/lig_dom"/>
</dbReference>
<evidence type="ECO:0000259" key="4">
    <source>
        <dbReference type="PROSITE" id="PS50075"/>
    </source>
</evidence>
<evidence type="ECO:0000256" key="3">
    <source>
        <dbReference type="ARBA" id="ARBA00022553"/>
    </source>
</evidence>
<comment type="cofactor">
    <cofactor evidence="1">
        <name>pantetheine 4'-phosphate</name>
        <dbReference type="ChEBI" id="CHEBI:47942"/>
    </cofactor>
</comment>